<dbReference type="EMBL" id="JAJUOS010000007">
    <property type="protein sequence ID" value="MCE5973914.1"/>
    <property type="molecule type" value="Genomic_DNA"/>
</dbReference>
<dbReference type="RefSeq" id="WP_233676889.1">
    <property type="nucleotide sequence ID" value="NZ_JAJUOS010000007.1"/>
</dbReference>
<evidence type="ECO:0000313" key="2">
    <source>
        <dbReference type="Proteomes" id="UP001521181"/>
    </source>
</evidence>
<name>A0ABS8YVP2_9RHOB</name>
<accession>A0ABS8YVP2</accession>
<sequence>MFFDPLSPFSLTLQAARIGVEAHTVIALRLAGMAGLWGTPNSEVLRMIAEKPQATAEAVEAATRAVLRGEGADKALQAGMSEIGRYTSSNLARLSEMGPAFAPGRD</sequence>
<proteinExistence type="predicted"/>
<comment type="caution">
    <text evidence="1">The sequence shown here is derived from an EMBL/GenBank/DDBJ whole genome shotgun (WGS) entry which is preliminary data.</text>
</comment>
<protein>
    <submittedName>
        <fullName evidence="1">Antibiotic ABC transporter</fullName>
    </submittedName>
</protein>
<evidence type="ECO:0000313" key="1">
    <source>
        <dbReference type="EMBL" id="MCE5973914.1"/>
    </source>
</evidence>
<gene>
    <name evidence="1" type="ORF">LZA78_10510</name>
</gene>
<organism evidence="1 2">
    <name type="scientific">Rhodobacter flavimaris</name>
    <dbReference type="NCBI Taxonomy" id="2907145"/>
    <lineage>
        <taxon>Bacteria</taxon>
        <taxon>Pseudomonadati</taxon>
        <taxon>Pseudomonadota</taxon>
        <taxon>Alphaproteobacteria</taxon>
        <taxon>Rhodobacterales</taxon>
        <taxon>Rhodobacter group</taxon>
        <taxon>Rhodobacter</taxon>
    </lineage>
</organism>
<keyword evidence="2" id="KW-1185">Reference proteome</keyword>
<dbReference type="Proteomes" id="UP001521181">
    <property type="component" value="Unassembled WGS sequence"/>
</dbReference>
<reference evidence="1 2" key="1">
    <citation type="submission" date="2021-12" db="EMBL/GenBank/DDBJ databases">
        <title>Sinirhodobacter sp. WL0062 is a bacterium isolated from seawater.</title>
        <authorList>
            <person name="Wang L."/>
            <person name="He W."/>
            <person name="Zhang D.-F."/>
        </authorList>
    </citation>
    <scope>NUCLEOTIDE SEQUENCE [LARGE SCALE GENOMIC DNA]</scope>
    <source>
        <strain evidence="1 2">WL0062</strain>
    </source>
</reference>